<comment type="caution">
    <text evidence="3">The sequence shown here is derived from an EMBL/GenBank/DDBJ whole genome shotgun (WGS) entry which is preliminary data.</text>
</comment>
<evidence type="ECO:0000259" key="1">
    <source>
        <dbReference type="Pfam" id="PF06048"/>
    </source>
</evidence>
<name>A0A1Q5P5X9_9BACI</name>
<dbReference type="EMBL" id="MRWQ01000004">
    <property type="protein sequence ID" value="OKL37603.1"/>
    <property type="molecule type" value="Genomic_DNA"/>
</dbReference>
<feature type="domain" description="DNA primase/polymerase bifunctional N-terminal" evidence="2">
    <location>
        <begin position="37"/>
        <end position="170"/>
    </location>
</feature>
<keyword evidence="4" id="KW-1185">Reference proteome</keyword>
<dbReference type="Pfam" id="PF06048">
    <property type="entry name" value="DUF927"/>
    <property type="match status" value="1"/>
</dbReference>
<dbReference type="OrthoDB" id="9763644at2"/>
<evidence type="ECO:0000313" key="4">
    <source>
        <dbReference type="Proteomes" id="UP000186524"/>
    </source>
</evidence>
<evidence type="ECO:0000259" key="2">
    <source>
        <dbReference type="Pfam" id="PF09250"/>
    </source>
</evidence>
<organism evidence="3 4">
    <name type="scientific">Domibacillus mangrovi</name>
    <dbReference type="NCBI Taxonomy" id="1714354"/>
    <lineage>
        <taxon>Bacteria</taxon>
        <taxon>Bacillati</taxon>
        <taxon>Bacillota</taxon>
        <taxon>Bacilli</taxon>
        <taxon>Bacillales</taxon>
        <taxon>Bacillaceae</taxon>
        <taxon>Domibacillus</taxon>
    </lineage>
</organism>
<accession>A0A1Q5P5X9</accession>
<reference evidence="3 4" key="1">
    <citation type="submission" date="2016-12" db="EMBL/GenBank/DDBJ databases">
        <title>Domibacillus sp. SAOS 44 whole genome sequencing.</title>
        <authorList>
            <person name="Verma A."/>
            <person name="Krishnamurthi S."/>
        </authorList>
    </citation>
    <scope>NUCLEOTIDE SEQUENCE [LARGE SCALE GENOMIC DNA]</scope>
    <source>
        <strain evidence="3 4">SAOS 44</strain>
    </source>
</reference>
<feature type="domain" description="DUF927" evidence="1">
    <location>
        <begin position="277"/>
        <end position="553"/>
    </location>
</feature>
<protein>
    <recommendedName>
        <fullName evidence="5">DUF927 domain-containing protein</fullName>
    </recommendedName>
</protein>
<dbReference type="STRING" id="1714354.BLL40_04675"/>
<sequence>MIEAANLTEEIIAVAKRLLPGTKIIKLKGYSARNSEYSKAKHPIGKWKDANDLTSDQVEIFLNKKHWIGATIPAGRIVIDVDEEEKGLLLKELLEGEGIHHHAIKTPNGYQFIFAKSSEPKIKQVSKHFTAIGIKVDTKPPESGYIVWPTKNTEGRFILTQSIDRLDELPNYLHPVWNGEKTKDYDFPIPFTDQGARNTSLYEFARRLRSCDTPIDIIEAGVHLIYEHFIYDKTDFPVSDLKPLLNSVLKLEVSKSDRKSTSMPGIQVIPIPYKVINNALYKTESKAIRGGGVETRDVMVARQVPIIKRELHNVERPQVYYELTWNDRGSQVNELVPAGTLATKKDLIQLADKGFACNDNNAKQLIDYFDKMLAFNEIDRGYMVDRIGHIKKDLAHPLLAKNYDILPGDQGEQQLVEAFQISGTVEEWVKNVFDRIKSHPNALFFVLASFASILLHDLKIDPFIVDLTSSTSKGKTTALKIAASVWGTSELVNEFNATKVSIERKSAFLNSFPLLMDDSRKADEKLLQSFVYTFSGGKSKGRGTLSGSQREQTWRNIMLTTGEVSLNEYAAKAGGAAARIISLSDSPFKNVDHTFFAQIYESLEQNHGAVGLEFLKQYQKHKDEYIPQFYRTKDHYISKSQGNEVLTRLSLYYATVHFAGRLLKEFLGIEMDLKALDTLFDIIAQDNKAIDKPKELLEELLIQLDSSRRDIYYDYPPNNIKALYRNDTLCLTPAFLKEFLGPEEKMIRREWMERGFTVTSFRNDRKVDYQLVKHQGSSFRIVQINREILDEIGLDFKEVKTK</sequence>
<evidence type="ECO:0000313" key="3">
    <source>
        <dbReference type="EMBL" id="OKL37603.1"/>
    </source>
</evidence>
<gene>
    <name evidence="3" type="ORF">BLL40_04675</name>
</gene>
<evidence type="ECO:0008006" key="5">
    <source>
        <dbReference type="Google" id="ProtNLM"/>
    </source>
</evidence>
<dbReference type="RefSeq" id="WP_073710754.1">
    <property type="nucleotide sequence ID" value="NZ_MRWQ01000004.1"/>
</dbReference>
<dbReference type="AlphaFoldDB" id="A0A1Q5P5X9"/>
<proteinExistence type="predicted"/>
<dbReference type="InterPro" id="IPR009270">
    <property type="entry name" value="DUF927"/>
</dbReference>
<dbReference type="Proteomes" id="UP000186524">
    <property type="component" value="Unassembled WGS sequence"/>
</dbReference>
<dbReference type="Pfam" id="PF09250">
    <property type="entry name" value="Prim-Pol"/>
    <property type="match status" value="1"/>
</dbReference>
<dbReference type="InterPro" id="IPR015330">
    <property type="entry name" value="DNA_primase/pol_bifunc_N"/>
</dbReference>